<organism evidence="11">
    <name type="scientific">Thrips palmi</name>
    <name type="common">Melon thrips</name>
    <dbReference type="NCBI Taxonomy" id="161013"/>
    <lineage>
        <taxon>Eukaryota</taxon>
        <taxon>Metazoa</taxon>
        <taxon>Ecdysozoa</taxon>
        <taxon>Arthropoda</taxon>
        <taxon>Hexapoda</taxon>
        <taxon>Insecta</taxon>
        <taxon>Pterygota</taxon>
        <taxon>Neoptera</taxon>
        <taxon>Paraneoptera</taxon>
        <taxon>Thysanoptera</taxon>
        <taxon>Terebrantia</taxon>
        <taxon>Thripoidea</taxon>
        <taxon>Thripidae</taxon>
        <taxon>Thrips</taxon>
    </lineage>
</organism>
<name>A0A6P9A6Z1_THRPL</name>
<evidence type="ECO:0000256" key="7">
    <source>
        <dbReference type="ARBA" id="ARBA00023211"/>
    </source>
</evidence>
<sequence>MTSCATSPWPRRMKRQNLVFTSNTFTAAKGVTPTTPSDYIPILGNTVTYIAMGVLFNSQGEVLMMQEAKSSCAGQWYLPAGRVNPGENLEEAVVREVLEETGLEMQPTTLLMVECASKAWFRFVFTGNVTGGKLKTPADADSESLQAKWIQDINELSLRASDIHSIIEMAREHQSSVSNNHSIHSNVLPAIKPHKKLLLRLVVCARQKSSNRLHVLLSEKTEVHLPMCEINHNRNLHSLLLKFMIEIFGADVPSHKPHGLMSVEHCGKPEAMHDGLCLTMLVSFKVPLEDVFPIDKYSWGQVSRDLGEKLLACLPKNMTLPLHVIR</sequence>
<keyword evidence="5 8" id="KW-0378">Hydrolase</keyword>
<dbReference type="SUPFAM" id="SSF55811">
    <property type="entry name" value="Nudix"/>
    <property type="match status" value="1"/>
</dbReference>
<protein>
    <submittedName>
        <fullName evidence="11">8-oxo-dGDP phosphatase NUDT18 isoform X2</fullName>
    </submittedName>
</protein>
<evidence type="ECO:0000256" key="5">
    <source>
        <dbReference type="ARBA" id="ARBA00022801"/>
    </source>
</evidence>
<reference evidence="11" key="1">
    <citation type="submission" date="2025-08" db="UniProtKB">
        <authorList>
            <consortium name="RefSeq"/>
        </authorList>
    </citation>
    <scope>IDENTIFICATION</scope>
    <source>
        <tissue evidence="11">Total insect</tissue>
    </source>
</reference>
<dbReference type="InterPro" id="IPR000086">
    <property type="entry name" value="NUDIX_hydrolase_dom"/>
</dbReference>
<dbReference type="GO" id="GO:0044715">
    <property type="term" value="F:8-oxo-dGDP phosphatase activity"/>
    <property type="evidence" value="ECO:0007669"/>
    <property type="project" value="TreeGrafter"/>
</dbReference>
<dbReference type="InterPro" id="IPR020476">
    <property type="entry name" value="Nudix_hydrolase"/>
</dbReference>
<dbReference type="CDD" id="cd04671">
    <property type="entry name" value="NUDIX_8DGDPP_Nudt18"/>
    <property type="match status" value="1"/>
</dbReference>
<dbReference type="PANTHER" id="PTHR22769">
    <property type="entry name" value="MUTT/NUDIX HYDROLASE"/>
    <property type="match status" value="1"/>
</dbReference>
<dbReference type="InterPro" id="IPR020084">
    <property type="entry name" value="NUDIX_hydrolase_CS"/>
</dbReference>
<dbReference type="InterPro" id="IPR042970">
    <property type="entry name" value="NUDT18_NUDIX"/>
</dbReference>
<evidence type="ECO:0000259" key="9">
    <source>
        <dbReference type="PROSITE" id="PS51462"/>
    </source>
</evidence>
<dbReference type="PANTHER" id="PTHR22769:SF56">
    <property type="entry name" value="8-OXO-DGDP PHOSPHATASE NUDT18"/>
    <property type="match status" value="1"/>
</dbReference>
<evidence type="ECO:0000256" key="1">
    <source>
        <dbReference type="ARBA" id="ARBA00001936"/>
    </source>
</evidence>
<dbReference type="Pfam" id="PF00293">
    <property type="entry name" value="NUDIX"/>
    <property type="match status" value="1"/>
</dbReference>
<dbReference type="PROSITE" id="PS00893">
    <property type="entry name" value="NUDIX_BOX"/>
    <property type="match status" value="1"/>
</dbReference>
<dbReference type="RefSeq" id="XP_034253049.1">
    <property type="nucleotide sequence ID" value="XM_034397158.1"/>
</dbReference>
<evidence type="ECO:0000256" key="2">
    <source>
        <dbReference type="ARBA" id="ARBA00001946"/>
    </source>
</evidence>
<dbReference type="Gene3D" id="3.90.79.10">
    <property type="entry name" value="Nucleoside Triphosphate Pyrophosphohydrolase"/>
    <property type="match status" value="1"/>
</dbReference>
<dbReference type="OrthoDB" id="10005910at2759"/>
<proteinExistence type="inferred from homology"/>
<dbReference type="GO" id="GO:0046872">
    <property type="term" value="F:metal ion binding"/>
    <property type="evidence" value="ECO:0007669"/>
    <property type="project" value="UniProtKB-KW"/>
</dbReference>
<dbReference type="PROSITE" id="PS51462">
    <property type="entry name" value="NUDIX"/>
    <property type="match status" value="1"/>
</dbReference>
<accession>A0A6P9A6Z1</accession>
<evidence type="ECO:0000256" key="4">
    <source>
        <dbReference type="ARBA" id="ARBA00022723"/>
    </source>
</evidence>
<gene>
    <name evidence="11" type="primary">LOC117652329</name>
</gene>
<dbReference type="GeneID" id="117652329"/>
<comment type="cofactor">
    <cofactor evidence="1">
        <name>Mn(2+)</name>
        <dbReference type="ChEBI" id="CHEBI:29035"/>
    </cofactor>
</comment>
<dbReference type="GO" id="GO:0044716">
    <property type="term" value="F:8-oxo-GDP phosphatase activity"/>
    <property type="evidence" value="ECO:0007669"/>
    <property type="project" value="TreeGrafter"/>
</dbReference>
<keyword evidence="6" id="KW-0460">Magnesium</keyword>
<feature type="domain" description="Nudix hydrolase" evidence="9">
    <location>
        <begin position="46"/>
        <end position="171"/>
    </location>
</feature>
<evidence type="ECO:0000313" key="10">
    <source>
        <dbReference type="Proteomes" id="UP000515158"/>
    </source>
</evidence>
<evidence type="ECO:0000256" key="3">
    <source>
        <dbReference type="ARBA" id="ARBA00005582"/>
    </source>
</evidence>
<dbReference type="PRINTS" id="PR00502">
    <property type="entry name" value="NUDIXFAMILY"/>
</dbReference>
<keyword evidence="10" id="KW-1185">Reference proteome</keyword>
<comment type="similarity">
    <text evidence="3 8">Belongs to the Nudix hydrolase family.</text>
</comment>
<keyword evidence="7" id="KW-0464">Manganese</keyword>
<dbReference type="Proteomes" id="UP000515158">
    <property type="component" value="Unplaced"/>
</dbReference>
<dbReference type="AlphaFoldDB" id="A0A6P9A6Z1"/>
<evidence type="ECO:0000256" key="6">
    <source>
        <dbReference type="ARBA" id="ARBA00022842"/>
    </source>
</evidence>
<evidence type="ECO:0000256" key="8">
    <source>
        <dbReference type="RuleBase" id="RU003476"/>
    </source>
</evidence>
<evidence type="ECO:0000313" key="11">
    <source>
        <dbReference type="RefSeq" id="XP_034253049.1"/>
    </source>
</evidence>
<comment type="cofactor">
    <cofactor evidence="2">
        <name>Mg(2+)</name>
        <dbReference type="ChEBI" id="CHEBI:18420"/>
    </cofactor>
</comment>
<keyword evidence="4" id="KW-0479">Metal-binding</keyword>
<dbReference type="InterPro" id="IPR015797">
    <property type="entry name" value="NUDIX_hydrolase-like_dom_sf"/>
</dbReference>